<name>A0A1I2E3E4_9BACT</name>
<protein>
    <submittedName>
        <fullName evidence="2">L-erythro-3-methylmalyl-CoA dehydratase</fullName>
    </submittedName>
</protein>
<evidence type="ECO:0000313" key="3">
    <source>
        <dbReference type="Proteomes" id="UP000181976"/>
    </source>
</evidence>
<dbReference type="STRING" id="385682.SAMN05444380_12128"/>
<proteinExistence type="predicted"/>
<dbReference type="InParanoid" id="A0A1I2E3E4"/>
<dbReference type="RefSeq" id="WP_010528902.1">
    <property type="nucleotide sequence ID" value="NZ_AFSL01000105.1"/>
</dbReference>
<organism evidence="2 3">
    <name type="scientific">Thermophagus xiamenensis</name>
    <dbReference type="NCBI Taxonomy" id="385682"/>
    <lineage>
        <taxon>Bacteria</taxon>
        <taxon>Pseudomonadati</taxon>
        <taxon>Bacteroidota</taxon>
        <taxon>Bacteroidia</taxon>
        <taxon>Marinilabiliales</taxon>
        <taxon>Marinilabiliaceae</taxon>
        <taxon>Thermophagus</taxon>
    </lineage>
</organism>
<dbReference type="PANTHER" id="PTHR43664:SF1">
    <property type="entry name" value="BETA-METHYLMALYL-COA DEHYDRATASE"/>
    <property type="match status" value="1"/>
</dbReference>
<feature type="domain" description="MaoC-like" evidence="1">
    <location>
        <begin position="21"/>
        <end position="135"/>
    </location>
</feature>
<dbReference type="Proteomes" id="UP000181976">
    <property type="component" value="Unassembled WGS sequence"/>
</dbReference>
<dbReference type="AlphaFoldDB" id="A0A1I2E3E4"/>
<dbReference type="SUPFAM" id="SSF54637">
    <property type="entry name" value="Thioesterase/thiol ester dehydrase-isomerase"/>
    <property type="match status" value="1"/>
</dbReference>
<accession>A0A1I2E3E4</accession>
<evidence type="ECO:0000259" key="1">
    <source>
        <dbReference type="Pfam" id="PF01575"/>
    </source>
</evidence>
<dbReference type="CDD" id="cd03451">
    <property type="entry name" value="FkbR2"/>
    <property type="match status" value="1"/>
</dbReference>
<reference evidence="2 3" key="1">
    <citation type="submission" date="2016-10" db="EMBL/GenBank/DDBJ databases">
        <authorList>
            <person name="de Groot N.N."/>
        </authorList>
    </citation>
    <scope>NUCLEOTIDE SEQUENCE [LARGE SCALE GENOMIC DNA]</scope>
    <source>
        <strain evidence="2 3">DSM 19012</strain>
    </source>
</reference>
<dbReference type="Gene3D" id="3.10.129.10">
    <property type="entry name" value="Hotdog Thioesterase"/>
    <property type="match status" value="1"/>
</dbReference>
<dbReference type="Pfam" id="PF01575">
    <property type="entry name" value="MaoC_dehydratas"/>
    <property type="match status" value="1"/>
</dbReference>
<dbReference type="PANTHER" id="PTHR43664">
    <property type="entry name" value="MONOAMINE OXIDASE-RELATED"/>
    <property type="match status" value="1"/>
</dbReference>
<sequence>MQSELIHDSDFGRYLEDFKEGMVIRHWPGKTITESDNNLFSLLTMNHHPVHLDQHYASEATHGQVLVVGTLVFSLAVGLTVREISGRAIANLNYSEVLHHSPVFIGDTIYAESQILSVRSSRSKPDRGVIKVKTTVTNQKGEKVLSFLREVLIPKKN</sequence>
<keyword evidence="3" id="KW-1185">Reference proteome</keyword>
<dbReference type="InterPro" id="IPR002539">
    <property type="entry name" value="MaoC-like_dom"/>
</dbReference>
<dbReference type="eggNOG" id="COG2030">
    <property type="taxonomic scope" value="Bacteria"/>
</dbReference>
<dbReference type="InterPro" id="IPR052342">
    <property type="entry name" value="MCH/BMMD"/>
</dbReference>
<dbReference type="EMBL" id="FONA01000021">
    <property type="protein sequence ID" value="SFE87414.1"/>
    <property type="molecule type" value="Genomic_DNA"/>
</dbReference>
<dbReference type="InterPro" id="IPR029069">
    <property type="entry name" value="HotDog_dom_sf"/>
</dbReference>
<gene>
    <name evidence="2" type="ORF">SAMN05444380_12128</name>
</gene>
<evidence type="ECO:0000313" key="2">
    <source>
        <dbReference type="EMBL" id="SFE87414.1"/>
    </source>
</evidence>